<organism evidence="1 2">
    <name type="scientific">Tranquillimonas alkanivorans</name>
    <dbReference type="NCBI Taxonomy" id="441119"/>
    <lineage>
        <taxon>Bacteria</taxon>
        <taxon>Pseudomonadati</taxon>
        <taxon>Pseudomonadota</taxon>
        <taxon>Alphaproteobacteria</taxon>
        <taxon>Rhodobacterales</taxon>
        <taxon>Roseobacteraceae</taxon>
        <taxon>Tranquillimonas</taxon>
    </lineage>
</organism>
<dbReference type="OrthoDB" id="7165680at2"/>
<name>A0A1I5LZA9_9RHOB</name>
<dbReference type="STRING" id="441119.SAMN04488047_1025"/>
<protein>
    <recommendedName>
        <fullName evidence="3">Cell division protein FtsL</fullName>
    </recommendedName>
</protein>
<dbReference type="RefSeq" id="WP_093417854.1">
    <property type="nucleotide sequence ID" value="NZ_FOXA01000002.1"/>
</dbReference>
<sequence>MRSVLYILSALAVMGLAFWAYTQNYETQDSLAEVEDLRRQIADKRETLGILRAEWAYLNRPDRLRELALMNFDRLGLLPLAPEQFAEVDQVAYPSPEPELELLTAPVTVSAPDGEFP</sequence>
<accession>A0A1I5LZA9</accession>
<reference evidence="1 2" key="1">
    <citation type="submission" date="2016-10" db="EMBL/GenBank/DDBJ databases">
        <authorList>
            <person name="de Groot N.N."/>
        </authorList>
    </citation>
    <scope>NUCLEOTIDE SEQUENCE [LARGE SCALE GENOMIC DNA]</scope>
    <source>
        <strain evidence="1 2">DSM 19547</strain>
    </source>
</reference>
<keyword evidence="2" id="KW-1185">Reference proteome</keyword>
<dbReference type="Proteomes" id="UP000199356">
    <property type="component" value="Unassembled WGS sequence"/>
</dbReference>
<evidence type="ECO:0000313" key="2">
    <source>
        <dbReference type="Proteomes" id="UP000199356"/>
    </source>
</evidence>
<proteinExistence type="predicted"/>
<evidence type="ECO:0000313" key="1">
    <source>
        <dbReference type="EMBL" id="SFP02615.1"/>
    </source>
</evidence>
<dbReference type="EMBL" id="FOXA01000002">
    <property type="protein sequence ID" value="SFP02615.1"/>
    <property type="molecule type" value="Genomic_DNA"/>
</dbReference>
<dbReference type="AlphaFoldDB" id="A0A1I5LZA9"/>
<gene>
    <name evidence="1" type="ORF">SAMN04488047_1025</name>
</gene>
<evidence type="ECO:0008006" key="3">
    <source>
        <dbReference type="Google" id="ProtNLM"/>
    </source>
</evidence>